<dbReference type="PROSITE" id="PS50280">
    <property type="entry name" value="SET"/>
    <property type="match status" value="1"/>
</dbReference>
<dbReference type="Proteomes" id="UP000025171">
    <property type="component" value="Unassembled WGS sequence"/>
</dbReference>
<dbReference type="PIRSF" id="PIRSF022536">
    <property type="entry name" value="A612L_SET"/>
    <property type="match status" value="1"/>
</dbReference>
<evidence type="ECO:0000313" key="2">
    <source>
        <dbReference type="EMBL" id="KCZ94017.1"/>
    </source>
</evidence>
<dbReference type="OrthoDB" id="9790349at2"/>
<comment type="caution">
    <text evidence="2">The sequence shown here is derived from an EMBL/GenBank/DDBJ whole genome shotgun (WGS) entry which is preliminary data.</text>
</comment>
<gene>
    <name evidence="2" type="ORF">HJO_01540</name>
</gene>
<dbReference type="SUPFAM" id="SSF82199">
    <property type="entry name" value="SET domain"/>
    <property type="match status" value="1"/>
</dbReference>
<keyword evidence="3" id="KW-1185">Reference proteome</keyword>
<feature type="domain" description="SET" evidence="1">
    <location>
        <begin position="8"/>
        <end position="120"/>
    </location>
</feature>
<dbReference type="RefSeq" id="WP_035612893.1">
    <property type="nucleotide sequence ID" value="NZ_ARYK01000001.1"/>
</dbReference>
<dbReference type="Pfam" id="PF00856">
    <property type="entry name" value="SET"/>
    <property type="match status" value="1"/>
</dbReference>
<dbReference type="Gene3D" id="2.170.270.10">
    <property type="entry name" value="SET domain"/>
    <property type="match status" value="1"/>
</dbReference>
<dbReference type="STRING" id="1280950.HJO_01540"/>
<sequence>MPHSTQASTVEVKNSPFHGRGLFAAAPIRAGDIIAAYPLLILSHEDTATVRSTLLHHYVFYVDEDASGATRAAVAFGEISMCNHSPEANADFVVDAAAETVTLTARQALRPGDEILIDYEEFADEII</sequence>
<organism evidence="2 3">
    <name type="scientific">Hyphomonas johnsonii MHS-2</name>
    <dbReference type="NCBI Taxonomy" id="1280950"/>
    <lineage>
        <taxon>Bacteria</taxon>
        <taxon>Pseudomonadati</taxon>
        <taxon>Pseudomonadota</taxon>
        <taxon>Alphaproteobacteria</taxon>
        <taxon>Hyphomonadales</taxon>
        <taxon>Hyphomonadaceae</taxon>
        <taxon>Hyphomonas</taxon>
    </lineage>
</organism>
<dbReference type="SMART" id="SM00317">
    <property type="entry name" value="SET"/>
    <property type="match status" value="1"/>
</dbReference>
<dbReference type="PATRIC" id="fig|1280950.3.peg.317"/>
<dbReference type="GO" id="GO:0062122">
    <property type="term" value="F:histone H3K37 methyltransferase activity"/>
    <property type="evidence" value="ECO:0007669"/>
    <property type="project" value="InterPro"/>
</dbReference>
<evidence type="ECO:0000259" key="1">
    <source>
        <dbReference type="PROSITE" id="PS50280"/>
    </source>
</evidence>
<dbReference type="eggNOG" id="COG2940">
    <property type="taxonomic scope" value="Bacteria"/>
</dbReference>
<protein>
    <submittedName>
        <fullName evidence="2">SET domain-containing protein</fullName>
    </submittedName>
</protein>
<evidence type="ECO:0000313" key="3">
    <source>
        <dbReference type="Proteomes" id="UP000025171"/>
    </source>
</evidence>
<dbReference type="InterPro" id="IPR046341">
    <property type="entry name" value="SET_dom_sf"/>
</dbReference>
<dbReference type="InterPro" id="IPR001214">
    <property type="entry name" value="SET_dom"/>
</dbReference>
<dbReference type="EMBL" id="ARYK01000001">
    <property type="protein sequence ID" value="KCZ94017.1"/>
    <property type="molecule type" value="Genomic_DNA"/>
</dbReference>
<proteinExistence type="predicted"/>
<name>A0A059FTV9_9PROT</name>
<dbReference type="InterPro" id="IPR009207">
    <property type="entry name" value="SET7_MeTrfase"/>
</dbReference>
<reference evidence="2 3" key="1">
    <citation type="journal article" date="2014" name="Antonie Van Leeuwenhoek">
        <title>Hyphomonas beringensis sp. nov. and Hyphomonas chukchiensis sp. nov., isolated from surface seawater of the Bering Sea and Chukchi Sea.</title>
        <authorList>
            <person name="Li C."/>
            <person name="Lai Q."/>
            <person name="Li G."/>
            <person name="Dong C."/>
            <person name="Wang J."/>
            <person name="Liao Y."/>
            <person name="Shao Z."/>
        </authorList>
    </citation>
    <scope>NUCLEOTIDE SEQUENCE [LARGE SCALE GENOMIC DNA]</scope>
    <source>
        <strain evidence="2 3">MHS-2</strain>
    </source>
</reference>
<dbReference type="AlphaFoldDB" id="A0A059FTV9"/>
<accession>A0A059FTV9</accession>